<dbReference type="SUPFAM" id="SSF51905">
    <property type="entry name" value="FAD/NAD(P)-binding domain"/>
    <property type="match status" value="2"/>
</dbReference>
<protein>
    <submittedName>
        <fullName evidence="6">FAD-dependent pyridine nucleotide-disulfide oxidoreductase</fullName>
    </submittedName>
</protein>
<dbReference type="InterPro" id="IPR023753">
    <property type="entry name" value="FAD/NAD-binding_dom"/>
</dbReference>
<organism evidence="6 7">
    <name type="scientific">Nitratidesulfovibrio vulgaris (strain DP4)</name>
    <name type="common">Desulfovibrio vulgaris</name>
    <dbReference type="NCBI Taxonomy" id="391774"/>
    <lineage>
        <taxon>Bacteria</taxon>
        <taxon>Pseudomonadati</taxon>
        <taxon>Thermodesulfobacteriota</taxon>
        <taxon>Desulfovibrionia</taxon>
        <taxon>Desulfovibrionales</taxon>
        <taxon>Desulfovibrionaceae</taxon>
        <taxon>Nitratidesulfovibrio</taxon>
    </lineage>
</organism>
<dbReference type="InterPro" id="IPR036188">
    <property type="entry name" value="FAD/NAD-bd_sf"/>
</dbReference>
<accession>A0A0H3A839</accession>
<comment type="cofactor">
    <cofactor evidence="1">
        <name>FAD</name>
        <dbReference type="ChEBI" id="CHEBI:57692"/>
    </cofactor>
</comment>
<sequence length="367" mass="39489">MPSLLLLGAGHAHMTVMEAIPRLIERGHSVTVVGPGERHYYSGMGPGMLGGHYSPEDISFPVRQMVTQRGGTFITARATRIDPQRKRVVLDSGQELAYDVCSCNTGSHVPSSIVDGDATDVFPVKPIENLLAGRESIRRRASRGPVRIAVVGGGPAALEVAGNAAAALTQTGAQGNVAMYAGSSFLRRFPARVRELARKELQKARVKLHEGAYASAVHTGEVVLDNGERYEADIIFTALGVVPSPLFAASGLPVGKDGGLAVDAHLRCTEYDDIFGGGDCIWFTPQPLAKVGVYAVRQNPVLLHNLAARLEGRPLLTFSPGGEYLLIFNTGSGRGILHKAGFTFAGRLAFMVKDWIDRRFIRRFQPH</sequence>
<dbReference type="Proteomes" id="UP000009173">
    <property type="component" value="Chromosome"/>
</dbReference>
<dbReference type="RefSeq" id="WP_011792129.1">
    <property type="nucleotide sequence ID" value="NC_008751.1"/>
</dbReference>
<dbReference type="GO" id="GO:0019646">
    <property type="term" value="P:aerobic electron transport chain"/>
    <property type="evidence" value="ECO:0007669"/>
    <property type="project" value="TreeGrafter"/>
</dbReference>
<dbReference type="HOGENOM" id="CLU_021377_4_0_7"/>
<keyword evidence="2" id="KW-0285">Flavoprotein</keyword>
<dbReference type="PANTHER" id="PTHR42913:SF9">
    <property type="entry name" value="SLR1591 PROTEIN"/>
    <property type="match status" value="1"/>
</dbReference>
<feature type="domain" description="FAD/NAD(P)-binding" evidence="5">
    <location>
        <begin position="4"/>
        <end position="286"/>
    </location>
</feature>
<evidence type="ECO:0000256" key="4">
    <source>
        <dbReference type="ARBA" id="ARBA00023002"/>
    </source>
</evidence>
<dbReference type="PANTHER" id="PTHR42913">
    <property type="entry name" value="APOPTOSIS-INDUCING FACTOR 1"/>
    <property type="match status" value="1"/>
</dbReference>
<dbReference type="PRINTS" id="PR00368">
    <property type="entry name" value="FADPNR"/>
</dbReference>
<evidence type="ECO:0000256" key="3">
    <source>
        <dbReference type="ARBA" id="ARBA00022827"/>
    </source>
</evidence>
<evidence type="ECO:0000313" key="7">
    <source>
        <dbReference type="Proteomes" id="UP000009173"/>
    </source>
</evidence>
<evidence type="ECO:0000259" key="5">
    <source>
        <dbReference type="Pfam" id="PF07992"/>
    </source>
</evidence>
<proteinExistence type="predicted"/>
<keyword evidence="4" id="KW-0560">Oxidoreductase</keyword>
<keyword evidence="3" id="KW-0274">FAD</keyword>
<dbReference type="EMBL" id="CP000527">
    <property type="protein sequence ID" value="ABM28218.1"/>
    <property type="molecule type" value="Genomic_DNA"/>
</dbReference>
<dbReference type="Pfam" id="PF07992">
    <property type="entry name" value="Pyr_redox_2"/>
    <property type="match status" value="1"/>
</dbReference>
<dbReference type="AlphaFoldDB" id="A0A0H3A839"/>
<dbReference type="GO" id="GO:0003955">
    <property type="term" value="F:NAD(P)H dehydrogenase (quinone) activity"/>
    <property type="evidence" value="ECO:0007669"/>
    <property type="project" value="TreeGrafter"/>
</dbReference>
<dbReference type="Gene3D" id="3.50.50.100">
    <property type="match status" value="1"/>
</dbReference>
<evidence type="ECO:0000256" key="1">
    <source>
        <dbReference type="ARBA" id="ARBA00001974"/>
    </source>
</evidence>
<gene>
    <name evidence="6" type="ordered locus">Dvul_1198</name>
</gene>
<evidence type="ECO:0000313" key="6">
    <source>
        <dbReference type="EMBL" id="ABM28218.1"/>
    </source>
</evidence>
<evidence type="ECO:0000256" key="2">
    <source>
        <dbReference type="ARBA" id="ARBA00022630"/>
    </source>
</evidence>
<dbReference type="InterPro" id="IPR051169">
    <property type="entry name" value="NADH-Q_oxidoreductase"/>
</dbReference>
<reference evidence="7" key="1">
    <citation type="journal article" date="2009" name="Environ. Microbiol.">
        <title>Contribution of mobile genetic elements to Desulfovibrio vulgaris genome plasticity.</title>
        <authorList>
            <person name="Walker C.B."/>
            <person name="Stolyar S."/>
            <person name="Chivian D."/>
            <person name="Pinel N."/>
            <person name="Gabster J.A."/>
            <person name="Dehal P.S."/>
            <person name="He Z."/>
            <person name="Yang Z.K."/>
            <person name="Yen H.C."/>
            <person name="Zhou J."/>
            <person name="Wall J.D."/>
            <person name="Hazen T.C."/>
            <person name="Arkin A.P."/>
            <person name="Stahl D.A."/>
        </authorList>
    </citation>
    <scope>NUCLEOTIDE SEQUENCE [LARGE SCALE GENOMIC DNA]</scope>
    <source>
        <strain evidence="7">DP4</strain>
    </source>
</reference>
<name>A0A0H3A839_NITV4</name>
<dbReference type="KEGG" id="dvl:Dvul_1198"/>